<dbReference type="Pfam" id="PF01726">
    <property type="entry name" value="LexA_DNA_bind"/>
    <property type="match status" value="1"/>
</dbReference>
<dbReference type="PANTHER" id="PTHR33516:SF2">
    <property type="entry name" value="LEXA REPRESSOR-RELATED"/>
    <property type="match status" value="1"/>
</dbReference>
<evidence type="ECO:0000313" key="2">
    <source>
        <dbReference type="EMBL" id="WAH35031.1"/>
    </source>
</evidence>
<dbReference type="InterPro" id="IPR006199">
    <property type="entry name" value="LexA_DNA-bd_dom"/>
</dbReference>
<dbReference type="EMBL" id="CP104064">
    <property type="protein sequence ID" value="WAH35031.1"/>
    <property type="molecule type" value="Genomic_DNA"/>
</dbReference>
<evidence type="ECO:0000313" key="3">
    <source>
        <dbReference type="Proteomes" id="UP001164803"/>
    </source>
</evidence>
<dbReference type="InterPro" id="IPR036388">
    <property type="entry name" value="WH-like_DNA-bd_sf"/>
</dbReference>
<dbReference type="InterPro" id="IPR050077">
    <property type="entry name" value="LexA_repressor"/>
</dbReference>
<proteinExistence type="predicted"/>
<dbReference type="RefSeq" id="WP_268041838.1">
    <property type="nucleotide sequence ID" value="NZ_CP104064.1"/>
</dbReference>
<keyword evidence="3" id="KW-1185">Reference proteome</keyword>
<dbReference type="Gene3D" id="1.10.10.10">
    <property type="entry name" value="Winged helix-like DNA-binding domain superfamily/Winged helix DNA-binding domain"/>
    <property type="match status" value="1"/>
</dbReference>
<dbReference type="SUPFAM" id="SSF46785">
    <property type="entry name" value="Winged helix' DNA-binding domain"/>
    <property type="match status" value="1"/>
</dbReference>
<gene>
    <name evidence="2" type="ORF">NZD86_11895</name>
</gene>
<evidence type="ECO:0000259" key="1">
    <source>
        <dbReference type="Pfam" id="PF01726"/>
    </source>
</evidence>
<organism evidence="2 3">
    <name type="scientific">Alicyclobacillus dauci</name>
    <dbReference type="NCBI Taxonomy" id="1475485"/>
    <lineage>
        <taxon>Bacteria</taxon>
        <taxon>Bacillati</taxon>
        <taxon>Bacillota</taxon>
        <taxon>Bacilli</taxon>
        <taxon>Bacillales</taxon>
        <taxon>Alicyclobacillaceae</taxon>
        <taxon>Alicyclobacillus</taxon>
    </lineage>
</organism>
<reference evidence="2" key="1">
    <citation type="submission" date="2022-08" db="EMBL/GenBank/DDBJ databases">
        <title>Alicyclobacillus dauci DSM2870, complete genome.</title>
        <authorList>
            <person name="Wang Q."/>
            <person name="Cai R."/>
            <person name="Wang Z."/>
        </authorList>
    </citation>
    <scope>NUCLEOTIDE SEQUENCE</scope>
    <source>
        <strain evidence="2">DSM 28700</strain>
    </source>
</reference>
<protein>
    <submittedName>
        <fullName evidence="2">Winged helix-turn-helix transcriptional regulator</fullName>
    </submittedName>
</protein>
<name>A0ABY6YY46_9BACL</name>
<dbReference type="Proteomes" id="UP001164803">
    <property type="component" value="Chromosome"/>
</dbReference>
<sequence length="75" mass="8502">MMAAKQTALSERQLDVLNCIKEHVQANGYPPTTREIGEILNMKSTSTVHQHLGRLRDKGYVDWIDGAPRTLRIVK</sequence>
<dbReference type="InterPro" id="IPR036390">
    <property type="entry name" value="WH_DNA-bd_sf"/>
</dbReference>
<accession>A0ABY6YY46</accession>
<feature type="domain" description="LexA repressor DNA-binding" evidence="1">
    <location>
        <begin position="7"/>
        <end position="70"/>
    </location>
</feature>
<dbReference type="PANTHER" id="PTHR33516">
    <property type="entry name" value="LEXA REPRESSOR"/>
    <property type="match status" value="1"/>
</dbReference>